<dbReference type="Proteomes" id="UP000694866">
    <property type="component" value="Unplaced"/>
</dbReference>
<name>A0A9R1TQG0_9HYME</name>
<accession>A0A9R1TQG0</accession>
<protein>
    <submittedName>
        <fullName evidence="4">Uncharacterized protein isoform X2</fullName>
    </submittedName>
</protein>
<dbReference type="GeneID" id="105274046"/>
<dbReference type="RefSeq" id="XP_011315154.1">
    <property type="nucleotide sequence ID" value="XM_011316852.1"/>
</dbReference>
<gene>
    <name evidence="4" type="primary">LOC105274046</name>
</gene>
<dbReference type="AlphaFoldDB" id="A0A9R1TQG0"/>
<evidence type="ECO:0000256" key="1">
    <source>
        <dbReference type="SAM" id="MobiDB-lite"/>
    </source>
</evidence>
<dbReference type="OrthoDB" id="10051804at2759"/>
<feature type="signal peptide" evidence="2">
    <location>
        <begin position="1"/>
        <end position="21"/>
    </location>
</feature>
<keyword evidence="2" id="KW-0732">Signal</keyword>
<reference evidence="4" key="1">
    <citation type="submission" date="2025-08" db="UniProtKB">
        <authorList>
            <consortium name="RefSeq"/>
        </authorList>
    </citation>
    <scope>IDENTIFICATION</scope>
    <source>
        <strain evidence="4">USDA-PBARC FA_bdor</strain>
        <tissue evidence="4">Whole organism</tissue>
    </source>
</reference>
<keyword evidence="3" id="KW-1185">Reference proteome</keyword>
<dbReference type="PANTHER" id="PTHR33964:SF9">
    <property type="match status" value="1"/>
</dbReference>
<dbReference type="PANTHER" id="PTHR33964">
    <property type="entry name" value="RE45066P-RELATED"/>
    <property type="match status" value="1"/>
</dbReference>
<evidence type="ECO:0000313" key="3">
    <source>
        <dbReference type="Proteomes" id="UP000694866"/>
    </source>
</evidence>
<feature type="compositionally biased region" description="Polar residues" evidence="1">
    <location>
        <begin position="261"/>
        <end position="270"/>
    </location>
</feature>
<proteinExistence type="predicted"/>
<feature type="chain" id="PRO_5040115888" evidence="2">
    <location>
        <begin position="22"/>
        <end position="414"/>
    </location>
</feature>
<organism evidence="3 4">
    <name type="scientific">Fopius arisanus</name>
    <dbReference type="NCBI Taxonomy" id="64838"/>
    <lineage>
        <taxon>Eukaryota</taxon>
        <taxon>Metazoa</taxon>
        <taxon>Ecdysozoa</taxon>
        <taxon>Arthropoda</taxon>
        <taxon>Hexapoda</taxon>
        <taxon>Insecta</taxon>
        <taxon>Pterygota</taxon>
        <taxon>Neoptera</taxon>
        <taxon>Endopterygota</taxon>
        <taxon>Hymenoptera</taxon>
        <taxon>Apocrita</taxon>
        <taxon>Ichneumonoidea</taxon>
        <taxon>Braconidae</taxon>
        <taxon>Opiinae</taxon>
        <taxon>Fopius</taxon>
    </lineage>
</organism>
<sequence length="414" mass="45492">MYYQAIALNLVLISVSIQVIACEGCNKEDHQKCVALADPLLKDAHLIFPDNMRDIDMVCRTWSSFVDCIKRYIDRCFTKQRREQFNQAVESPIASVHQMCSVTSYQTEYLQYASCLKATVTEAQHCGNQYTALVDEVSQGEMARRSLCCAHHHFRACVITETRKRCDGGQPGGAASRFSGQILDRALSFLQEQCQAYIPNGSDCPEPVTDSSLALAVSPLDEESGNRGISRRPYQRTLSPDNYAGQASTFHGASTNTINSASSFRSTGRSLNVLPKNEEPDVRPAPTLEVSNSEVTVKVDEAAGKAVDEKEISTVGQSIEEPAIIVTQRSPSYGRGMSWTSPSPKETTEIPAWATSTWPDTNKDSATESWYPAAGSFGGNNIDEPNQQGLKNGHNCLRSNIIPLVIITIALYFI</sequence>
<feature type="region of interest" description="Disordered" evidence="1">
    <location>
        <begin position="261"/>
        <end position="286"/>
    </location>
</feature>
<evidence type="ECO:0000313" key="4">
    <source>
        <dbReference type="RefSeq" id="XP_011315154.1"/>
    </source>
</evidence>
<evidence type="ECO:0000256" key="2">
    <source>
        <dbReference type="SAM" id="SignalP"/>
    </source>
</evidence>